<sequence length="450" mass="48027">MTKRPFPDDAEVLPGRTRSAQRVLDGREPLPTHTAGPAAARAYGDAPDESSAGGRRHQLSVRRTAFLANDGHLGMGWPSKLAQLESVRGREGTENLRVHQEVFAPLVSIEEGLHKALGRPRLKEPSLVVLSKTKRREGIRATGKVGRVTAICSRRAAVSLFHFLVNHSFPPIARPTGDEHFDRIEMITSPTTMRRVPAGPQRRAVLGDDAIVPDTPLWGVFAFRGAGTTSLVSRLLGSDRCENGRTIKGRTGFVNTHRLVATEEAPFCLVIRPLSPRPNAILQAIFSFQTTTVQGGGGGLGGDVGGGVGGGEGGGDMPAVKEDGEGEMDEEGGEGDMDEEEPAGDDQDEFGDNDGDAPEGEQGLAGMSPPPSPPPTPPPTSPPKPPPPPCTVVVWNENMAWRMASSEMTTMLAASWVWAEGRTAMKNWRICNGQGGGLCRHVRVNHGPID</sequence>
<evidence type="ECO:0000313" key="3">
    <source>
        <dbReference type="Proteomes" id="UP000041254"/>
    </source>
</evidence>
<proteinExistence type="predicted"/>
<dbReference type="Proteomes" id="UP000041254">
    <property type="component" value="Unassembled WGS sequence"/>
</dbReference>
<dbReference type="EMBL" id="CDMY01001026">
    <property type="protein sequence ID" value="CEM39101.1"/>
    <property type="molecule type" value="Genomic_DNA"/>
</dbReference>
<evidence type="ECO:0000313" key="2">
    <source>
        <dbReference type="EMBL" id="CEM39101.1"/>
    </source>
</evidence>
<gene>
    <name evidence="2" type="ORF">Vbra_23157</name>
</gene>
<organism evidence="2 3">
    <name type="scientific">Vitrella brassicaformis (strain CCMP3155)</name>
    <dbReference type="NCBI Taxonomy" id="1169540"/>
    <lineage>
        <taxon>Eukaryota</taxon>
        <taxon>Sar</taxon>
        <taxon>Alveolata</taxon>
        <taxon>Colpodellida</taxon>
        <taxon>Vitrellaceae</taxon>
        <taxon>Vitrella</taxon>
    </lineage>
</organism>
<dbReference type="InParanoid" id="A0A0G4H5L6"/>
<protein>
    <submittedName>
        <fullName evidence="2">Uncharacterized protein</fullName>
    </submittedName>
</protein>
<feature type="region of interest" description="Disordered" evidence="1">
    <location>
        <begin position="297"/>
        <end position="390"/>
    </location>
</feature>
<dbReference type="AlphaFoldDB" id="A0A0G4H5L6"/>
<feature type="compositionally biased region" description="Low complexity" evidence="1">
    <location>
        <begin position="35"/>
        <end position="45"/>
    </location>
</feature>
<accession>A0A0G4H5L6</accession>
<evidence type="ECO:0000256" key="1">
    <source>
        <dbReference type="SAM" id="MobiDB-lite"/>
    </source>
</evidence>
<name>A0A0G4H5L6_VITBC</name>
<feature type="compositionally biased region" description="Pro residues" evidence="1">
    <location>
        <begin position="368"/>
        <end position="390"/>
    </location>
</feature>
<feature type="compositionally biased region" description="Acidic residues" evidence="1">
    <location>
        <begin position="324"/>
        <end position="359"/>
    </location>
</feature>
<keyword evidence="3" id="KW-1185">Reference proteome</keyword>
<dbReference type="VEuPathDB" id="CryptoDB:Vbra_23157"/>
<feature type="compositionally biased region" description="Gly residues" evidence="1">
    <location>
        <begin position="297"/>
        <end position="316"/>
    </location>
</feature>
<feature type="region of interest" description="Disordered" evidence="1">
    <location>
        <begin position="1"/>
        <end position="58"/>
    </location>
</feature>
<reference evidence="2 3" key="1">
    <citation type="submission" date="2014-11" db="EMBL/GenBank/DDBJ databases">
        <authorList>
            <person name="Zhu J."/>
            <person name="Qi W."/>
            <person name="Song R."/>
        </authorList>
    </citation>
    <scope>NUCLEOTIDE SEQUENCE [LARGE SCALE GENOMIC DNA]</scope>
</reference>